<sequence length="147" mass="17204">MHARNMVQIFYYENHGKCCRKILNYVGTPSKVLLYPDEGYVSSHQNAYWLLKTPWWNRNRCKIVEVCGNRRTKTRAKVYDNGHGMMYIRGRFRGKTDEPDFLLCLTSKVSDEDFQLGYTMTGTLERGDVASGKFNLTHYAMIKRKDS</sequence>
<accession>A0ABM1F3H8</accession>
<dbReference type="RefSeq" id="XP_014678999.1">
    <property type="nucleotide sequence ID" value="XM_014823513.1"/>
</dbReference>
<protein>
    <submittedName>
        <fullName evidence="2">Uncharacterized protein LOC106818840</fullName>
    </submittedName>
</protein>
<keyword evidence="1" id="KW-1185">Reference proteome</keyword>
<organism evidence="1 2">
    <name type="scientific">Priapulus caudatus</name>
    <name type="common">Priapulid worm</name>
    <dbReference type="NCBI Taxonomy" id="37621"/>
    <lineage>
        <taxon>Eukaryota</taxon>
        <taxon>Metazoa</taxon>
        <taxon>Ecdysozoa</taxon>
        <taxon>Scalidophora</taxon>
        <taxon>Priapulida</taxon>
        <taxon>Priapulimorpha</taxon>
        <taxon>Priapulimorphida</taxon>
        <taxon>Priapulidae</taxon>
        <taxon>Priapulus</taxon>
    </lineage>
</organism>
<dbReference type="Proteomes" id="UP000695022">
    <property type="component" value="Unplaced"/>
</dbReference>
<evidence type="ECO:0000313" key="1">
    <source>
        <dbReference type="Proteomes" id="UP000695022"/>
    </source>
</evidence>
<name>A0ABM1F3H8_PRICU</name>
<dbReference type="GeneID" id="106818840"/>
<proteinExistence type="predicted"/>
<reference evidence="2" key="1">
    <citation type="submission" date="2025-08" db="UniProtKB">
        <authorList>
            <consortium name="RefSeq"/>
        </authorList>
    </citation>
    <scope>IDENTIFICATION</scope>
</reference>
<evidence type="ECO:0000313" key="2">
    <source>
        <dbReference type="RefSeq" id="XP_014678999.1"/>
    </source>
</evidence>
<gene>
    <name evidence="2" type="primary">LOC106818840</name>
</gene>